<evidence type="ECO:0000256" key="1">
    <source>
        <dbReference type="SAM" id="SignalP"/>
    </source>
</evidence>
<reference evidence="2 3" key="1">
    <citation type="journal article" date="2011" name="Int. J. Syst. Evol. Microbiol.">
        <title>Allobacillus halotolerans gen. nov., sp. nov. isolated from shrimp paste.</title>
        <authorList>
            <person name="Sheu S.Y."/>
            <person name="Arun A.B."/>
            <person name="Jiang S.R."/>
            <person name="Young C.C."/>
            <person name="Chen W.M."/>
        </authorList>
    </citation>
    <scope>NUCLEOTIDE SEQUENCE [LARGE SCALE GENOMIC DNA]</scope>
    <source>
        <strain evidence="2 3">LMG 24826</strain>
    </source>
</reference>
<keyword evidence="3" id="KW-1185">Reference proteome</keyword>
<proteinExistence type="predicted"/>
<organism evidence="2 3">
    <name type="scientific">Allobacillus halotolerans</name>
    <dbReference type="NCBI Taxonomy" id="570278"/>
    <lineage>
        <taxon>Bacteria</taxon>
        <taxon>Bacillati</taxon>
        <taxon>Bacillota</taxon>
        <taxon>Bacilli</taxon>
        <taxon>Bacillales</taxon>
        <taxon>Bacillaceae</taxon>
        <taxon>Allobacillus</taxon>
    </lineage>
</organism>
<dbReference type="RefSeq" id="WP_216687206.1">
    <property type="nucleotide sequence ID" value="NZ_CAUPKR010000017.1"/>
</dbReference>
<evidence type="ECO:0000313" key="3">
    <source>
        <dbReference type="Proteomes" id="UP000812672"/>
    </source>
</evidence>
<evidence type="ECO:0000313" key="2">
    <source>
        <dbReference type="EMBL" id="MBU6080834.1"/>
    </source>
</evidence>
<sequence>MKKFILSITVVLLFFSTVGSTSYATAIEANDGIQPMAITVEVDKPIYDLDYVSNYELGQILAERDRATTWYTIASEIVFLGNLTPVGIVNSIALALENEGENSLERAYYNGDDLYYAILNANGKKHSLTHEAVMIPSQAPINFVYTGY</sequence>
<dbReference type="EMBL" id="JAHLZF010000009">
    <property type="protein sequence ID" value="MBU6080834.1"/>
    <property type="molecule type" value="Genomic_DNA"/>
</dbReference>
<protein>
    <submittedName>
        <fullName evidence="2">Uncharacterized protein</fullName>
    </submittedName>
</protein>
<keyword evidence="1" id="KW-0732">Signal</keyword>
<gene>
    <name evidence="2" type="ORF">KQ486_07370</name>
</gene>
<feature type="chain" id="PRO_5046778952" evidence="1">
    <location>
        <begin position="27"/>
        <end position="148"/>
    </location>
</feature>
<dbReference type="Proteomes" id="UP000812672">
    <property type="component" value="Unassembled WGS sequence"/>
</dbReference>
<accession>A0ABS6GNY2</accession>
<comment type="caution">
    <text evidence="2">The sequence shown here is derived from an EMBL/GenBank/DDBJ whole genome shotgun (WGS) entry which is preliminary data.</text>
</comment>
<feature type="signal peptide" evidence="1">
    <location>
        <begin position="1"/>
        <end position="26"/>
    </location>
</feature>
<name>A0ABS6GNY2_9BACI</name>